<protein>
    <submittedName>
        <fullName evidence="2">DUF2334 domain-containing protein</fullName>
    </submittedName>
</protein>
<dbReference type="EMBL" id="JAEEGC010000135">
    <property type="protein sequence ID" value="MBV7275744.1"/>
    <property type="molecule type" value="Genomic_DNA"/>
</dbReference>
<feature type="transmembrane region" description="Helical" evidence="1">
    <location>
        <begin position="416"/>
        <end position="434"/>
    </location>
</feature>
<gene>
    <name evidence="2" type="ORF">I6U48_22865</name>
</gene>
<proteinExistence type="predicted"/>
<keyword evidence="1" id="KW-0472">Membrane</keyword>
<dbReference type="RefSeq" id="WP_218322795.1">
    <property type="nucleotide sequence ID" value="NZ_JAEEGC010000135.1"/>
</dbReference>
<evidence type="ECO:0000313" key="3">
    <source>
        <dbReference type="Proteomes" id="UP000694308"/>
    </source>
</evidence>
<accession>A0A949U3J6</accession>
<keyword evidence="1" id="KW-0812">Transmembrane</keyword>
<name>A0A949U3J6_9CLOT</name>
<reference evidence="2" key="1">
    <citation type="submission" date="2020-12" db="EMBL/GenBank/DDBJ databases">
        <title>Clostridium thailandense sp. nov., a novel acetogenic bacterium isolated from peat land soil in Thailand.</title>
        <authorList>
            <person name="Chaikitkaew S."/>
            <person name="Birkeland N.K."/>
        </authorList>
    </citation>
    <scope>NUCLEOTIDE SEQUENCE</scope>
    <source>
        <strain evidence="2">PL3</strain>
    </source>
</reference>
<dbReference type="Proteomes" id="UP000694308">
    <property type="component" value="Unassembled WGS sequence"/>
</dbReference>
<sequence>MMSKIKKIQILILLISISIFAFNGVKVRAEENKVLIIYDSYKEFGLEENKLNLLVQTILGTGNGVDIVNIDSYSKESIDKYKFLFVLYNNSSELPDGFIQDLLRFKGRIVWIGKNFDKLLENKQNIKYISNFSSKDESYNVLRKDIYKVINDREWDKQSVYLLIDEVYPFVDLGEFIKKIDFLYDQGIPFICSVMPVYENQDFDAMKRFCEVLRYAQSKGGKIILHSSIMKGNDIPGKDVQDKMSLAQQIYIKYGVYPVAIDIPESLLYKEDYKELVHCGNNIFIEKDNNIGVIDFKKYSIDGFDKVIDKIDITNDYIYEPSQITYDAAFSFNSDLEFDSFKAGIKHIIDKRISFNDVESLNTTMKLGGIELRSENSNILLNNEVVNEQNSSSKASSQGNSGEIEAIDIGNANGRIIKITIGVCVVFFIIVLISRRIERKKFFK</sequence>
<keyword evidence="3" id="KW-1185">Reference proteome</keyword>
<evidence type="ECO:0000313" key="2">
    <source>
        <dbReference type="EMBL" id="MBV7275744.1"/>
    </source>
</evidence>
<organism evidence="2 3">
    <name type="scientific">Clostridium thailandense</name>
    <dbReference type="NCBI Taxonomy" id="2794346"/>
    <lineage>
        <taxon>Bacteria</taxon>
        <taxon>Bacillati</taxon>
        <taxon>Bacillota</taxon>
        <taxon>Clostridia</taxon>
        <taxon>Eubacteriales</taxon>
        <taxon>Clostridiaceae</taxon>
        <taxon>Clostridium</taxon>
    </lineage>
</organism>
<comment type="caution">
    <text evidence="2">The sequence shown here is derived from an EMBL/GenBank/DDBJ whole genome shotgun (WGS) entry which is preliminary data.</text>
</comment>
<evidence type="ECO:0000256" key="1">
    <source>
        <dbReference type="SAM" id="Phobius"/>
    </source>
</evidence>
<dbReference type="AlphaFoldDB" id="A0A949U3J6"/>
<keyword evidence="1" id="KW-1133">Transmembrane helix</keyword>
<dbReference type="Pfam" id="PF10096">
    <property type="entry name" value="DUF2334"/>
    <property type="match status" value="1"/>
</dbReference>
<dbReference type="InterPro" id="IPR018763">
    <property type="entry name" value="DUF2334"/>
</dbReference>